<dbReference type="CDD" id="cd00293">
    <property type="entry name" value="USP-like"/>
    <property type="match status" value="1"/>
</dbReference>
<dbReference type="InterPro" id="IPR006016">
    <property type="entry name" value="UspA"/>
</dbReference>
<name>A0A8K0V006_9ENTR</name>
<proteinExistence type="inferred from homology"/>
<keyword evidence="4" id="KW-1185">Reference proteome</keyword>
<accession>A0A8K0V006</accession>
<dbReference type="Proteomes" id="UP000659047">
    <property type="component" value="Unassembled WGS sequence"/>
</dbReference>
<protein>
    <submittedName>
        <fullName evidence="3">Universal stress protein UspG</fullName>
    </submittedName>
</protein>
<dbReference type="PANTHER" id="PTHR46268">
    <property type="entry name" value="STRESS RESPONSE PROTEIN NHAX"/>
    <property type="match status" value="1"/>
</dbReference>
<dbReference type="EMBL" id="JAEPBH010000009">
    <property type="protein sequence ID" value="MBK4714684.1"/>
    <property type="molecule type" value="Genomic_DNA"/>
</dbReference>
<dbReference type="PRINTS" id="PR01438">
    <property type="entry name" value="UNVRSLSTRESS"/>
</dbReference>
<dbReference type="Pfam" id="PF00582">
    <property type="entry name" value="Usp"/>
    <property type="match status" value="1"/>
</dbReference>
<comment type="caution">
    <text evidence="3">The sequence shown here is derived from an EMBL/GenBank/DDBJ whole genome shotgun (WGS) entry which is preliminary data.</text>
</comment>
<dbReference type="InterPro" id="IPR006015">
    <property type="entry name" value="Universal_stress_UspA"/>
</dbReference>
<dbReference type="Gene3D" id="3.40.50.620">
    <property type="entry name" value="HUPs"/>
    <property type="match status" value="1"/>
</dbReference>
<organism evidence="3 4">
    <name type="scientific">Tenebrionibacter intestinalis</name>
    <dbReference type="NCBI Taxonomy" id="2799638"/>
    <lineage>
        <taxon>Bacteria</taxon>
        <taxon>Pseudomonadati</taxon>
        <taxon>Pseudomonadota</taxon>
        <taxon>Gammaproteobacteria</taxon>
        <taxon>Enterobacterales</taxon>
        <taxon>Enterobacteriaceae</taxon>
        <taxon>Tenebrionibacter/Tenebrionicola group</taxon>
        <taxon>Tenebrionibacter</taxon>
    </lineage>
</organism>
<feature type="domain" description="UspA" evidence="2">
    <location>
        <begin position="1"/>
        <end position="142"/>
    </location>
</feature>
<dbReference type="RefSeq" id="WP_238712894.1">
    <property type="nucleotide sequence ID" value="NZ_JAEPBH010000009.1"/>
</dbReference>
<dbReference type="InterPro" id="IPR014729">
    <property type="entry name" value="Rossmann-like_a/b/a_fold"/>
</dbReference>
<reference evidence="3" key="1">
    <citation type="submission" date="2021-01" db="EMBL/GenBank/DDBJ databases">
        <title>Intestinitalea alba gen. nov., sp. nov., a novel genus of the family Enterobacteriaceae, isolated from the gut of the plastic-eating mealworm Tenebrio molitor L.</title>
        <authorList>
            <person name="Yang Y."/>
        </authorList>
    </citation>
    <scope>NUCLEOTIDE SEQUENCE</scope>
    <source>
        <strain evidence="3">BIT-L3</strain>
    </source>
</reference>
<comment type="similarity">
    <text evidence="1">Belongs to the universal stress protein A family.</text>
</comment>
<dbReference type="AlphaFoldDB" id="A0A8K0V006"/>
<dbReference type="PANTHER" id="PTHR46268:SF6">
    <property type="entry name" value="UNIVERSAL STRESS PROTEIN UP12"/>
    <property type="match status" value="1"/>
</dbReference>
<sequence length="142" mass="15629">MYNTILMPVDVFEIELSEKAIGHAEFLAQDTGMIHLLHILPGSSARLFRGFAAELRRFEEHLTREAKEKLDGIAAHFHLPSHRIQTVIRFGNVRDEVNAAAKALGANIIVIGSKNPTIATHLLGSNAASIIRYATVPVLVVR</sequence>
<evidence type="ECO:0000313" key="4">
    <source>
        <dbReference type="Proteomes" id="UP000659047"/>
    </source>
</evidence>
<dbReference type="SUPFAM" id="SSF52402">
    <property type="entry name" value="Adenine nucleotide alpha hydrolases-like"/>
    <property type="match status" value="1"/>
</dbReference>
<evidence type="ECO:0000313" key="3">
    <source>
        <dbReference type="EMBL" id="MBK4714684.1"/>
    </source>
</evidence>
<evidence type="ECO:0000259" key="2">
    <source>
        <dbReference type="Pfam" id="PF00582"/>
    </source>
</evidence>
<evidence type="ECO:0000256" key="1">
    <source>
        <dbReference type="ARBA" id="ARBA00008791"/>
    </source>
</evidence>
<dbReference type="NCBIfam" id="NF012000">
    <property type="entry name" value="PRK15456.1"/>
    <property type="match status" value="1"/>
</dbReference>
<gene>
    <name evidence="3" type="primary">uspG</name>
    <name evidence="3" type="ORF">JJB97_04915</name>
</gene>